<name>A0AAE0MU39_9PEZI</name>
<dbReference type="RefSeq" id="XP_062684377.1">
    <property type="nucleotide sequence ID" value="XM_062820515.1"/>
</dbReference>
<keyword evidence="3" id="KW-1185">Reference proteome</keyword>
<reference evidence="2" key="2">
    <citation type="submission" date="2023-06" db="EMBL/GenBank/DDBJ databases">
        <authorList>
            <consortium name="Lawrence Berkeley National Laboratory"/>
            <person name="Haridas S."/>
            <person name="Hensen N."/>
            <person name="Bonometti L."/>
            <person name="Westerberg I."/>
            <person name="Brannstrom I.O."/>
            <person name="Guillou S."/>
            <person name="Cros-Aarteil S."/>
            <person name="Calhoun S."/>
            <person name="Kuo A."/>
            <person name="Mondo S."/>
            <person name="Pangilinan J."/>
            <person name="Riley R."/>
            <person name="Labutti K."/>
            <person name="Andreopoulos B."/>
            <person name="Lipzen A."/>
            <person name="Chen C."/>
            <person name="Yanf M."/>
            <person name="Daum C."/>
            <person name="Ng V."/>
            <person name="Clum A."/>
            <person name="Steindorff A."/>
            <person name="Ohm R."/>
            <person name="Martin F."/>
            <person name="Silar P."/>
            <person name="Natvig D."/>
            <person name="Lalanne C."/>
            <person name="Gautier V."/>
            <person name="Ament-Velasquez S.L."/>
            <person name="Kruys A."/>
            <person name="Hutchinson M.I."/>
            <person name="Powell A.J."/>
            <person name="Barry K."/>
            <person name="Miller A.N."/>
            <person name="Grigoriev I.V."/>
            <person name="Debuchy R."/>
            <person name="Gladieux P."/>
            <person name="Thoren M.H."/>
            <person name="Johannesson H."/>
        </authorList>
    </citation>
    <scope>NUCLEOTIDE SEQUENCE</scope>
    <source>
        <strain evidence="2">CBS 560.94</strain>
    </source>
</reference>
<feature type="region of interest" description="Disordered" evidence="1">
    <location>
        <begin position="1"/>
        <end position="135"/>
    </location>
</feature>
<proteinExistence type="predicted"/>
<reference evidence="2" key="1">
    <citation type="journal article" date="2023" name="Mol. Phylogenet. Evol.">
        <title>Genome-scale phylogeny and comparative genomics of the fungal order Sordariales.</title>
        <authorList>
            <person name="Hensen N."/>
            <person name="Bonometti L."/>
            <person name="Westerberg I."/>
            <person name="Brannstrom I.O."/>
            <person name="Guillou S."/>
            <person name="Cros-Aarteil S."/>
            <person name="Calhoun S."/>
            <person name="Haridas S."/>
            <person name="Kuo A."/>
            <person name="Mondo S."/>
            <person name="Pangilinan J."/>
            <person name="Riley R."/>
            <person name="LaButti K."/>
            <person name="Andreopoulos B."/>
            <person name="Lipzen A."/>
            <person name="Chen C."/>
            <person name="Yan M."/>
            <person name="Daum C."/>
            <person name="Ng V."/>
            <person name="Clum A."/>
            <person name="Steindorff A."/>
            <person name="Ohm R.A."/>
            <person name="Martin F."/>
            <person name="Silar P."/>
            <person name="Natvig D.O."/>
            <person name="Lalanne C."/>
            <person name="Gautier V."/>
            <person name="Ament-Velasquez S.L."/>
            <person name="Kruys A."/>
            <person name="Hutchinson M.I."/>
            <person name="Powell A.J."/>
            <person name="Barry K."/>
            <person name="Miller A.N."/>
            <person name="Grigoriev I.V."/>
            <person name="Debuchy R."/>
            <person name="Gladieux P."/>
            <person name="Hiltunen Thoren M."/>
            <person name="Johannesson H."/>
        </authorList>
    </citation>
    <scope>NUCLEOTIDE SEQUENCE</scope>
    <source>
        <strain evidence="2">CBS 560.94</strain>
    </source>
</reference>
<accession>A0AAE0MU39</accession>
<evidence type="ECO:0000313" key="2">
    <source>
        <dbReference type="EMBL" id="KAK3351082.1"/>
    </source>
</evidence>
<sequence length="135" mass="14171">MSPQSNTNKKPLRQLAAEKLNGPNANPSQLGDPISLKSETNQDSPDNVQYDPEGAEVTPSPSKKNKSSSSNSNSNANRRTKAYGVPRNDPTAASSGGARTALGKRIPLEGDATSLEREQVVDDGRVGRGKGGSKL</sequence>
<feature type="compositionally biased region" description="Basic and acidic residues" evidence="1">
    <location>
        <begin position="114"/>
        <end position="126"/>
    </location>
</feature>
<evidence type="ECO:0000313" key="3">
    <source>
        <dbReference type="Proteomes" id="UP001278500"/>
    </source>
</evidence>
<evidence type="ECO:0000256" key="1">
    <source>
        <dbReference type="SAM" id="MobiDB-lite"/>
    </source>
</evidence>
<feature type="compositionally biased region" description="Low complexity" evidence="1">
    <location>
        <begin position="59"/>
        <end position="75"/>
    </location>
</feature>
<comment type="caution">
    <text evidence="2">The sequence shown here is derived from an EMBL/GenBank/DDBJ whole genome shotgun (WGS) entry which is preliminary data.</text>
</comment>
<dbReference type="AlphaFoldDB" id="A0AAE0MU39"/>
<dbReference type="GeneID" id="87857669"/>
<dbReference type="Proteomes" id="UP001278500">
    <property type="component" value="Unassembled WGS sequence"/>
</dbReference>
<feature type="compositionally biased region" description="Polar residues" evidence="1">
    <location>
        <begin position="37"/>
        <end position="47"/>
    </location>
</feature>
<dbReference type="EMBL" id="JAUEPP010000002">
    <property type="protein sequence ID" value="KAK3351082.1"/>
    <property type="molecule type" value="Genomic_DNA"/>
</dbReference>
<protein>
    <submittedName>
        <fullName evidence="2">Uncharacterized protein</fullName>
    </submittedName>
</protein>
<organism evidence="2 3">
    <name type="scientific">Neurospora tetraspora</name>
    <dbReference type="NCBI Taxonomy" id="94610"/>
    <lineage>
        <taxon>Eukaryota</taxon>
        <taxon>Fungi</taxon>
        <taxon>Dikarya</taxon>
        <taxon>Ascomycota</taxon>
        <taxon>Pezizomycotina</taxon>
        <taxon>Sordariomycetes</taxon>
        <taxon>Sordariomycetidae</taxon>
        <taxon>Sordariales</taxon>
        <taxon>Sordariaceae</taxon>
        <taxon>Neurospora</taxon>
    </lineage>
</organism>
<gene>
    <name evidence="2" type="ORF">B0H65DRAFT_107621</name>
</gene>